<reference evidence="5 6" key="1">
    <citation type="journal article" date="2021" name="Microorganisms">
        <title>Genome Evolution of Filamentous Cyanobacterium Nostoc Species: From Facultative Symbiosis to Free Living.</title>
        <authorList>
            <person name="Huo D."/>
            <person name="Li H."/>
            <person name="Cai F."/>
            <person name="Guo X."/>
            <person name="Qiao Z."/>
            <person name="Wang W."/>
            <person name="Yu G."/>
            <person name="Li R."/>
        </authorList>
    </citation>
    <scope>NUCLEOTIDE SEQUENCE [LARGE SCALE GENOMIC DNA]</scope>
    <source>
        <strain evidence="5 6">CHAB 5714</strain>
    </source>
</reference>
<evidence type="ECO:0000256" key="3">
    <source>
        <dbReference type="ARBA" id="ARBA00022691"/>
    </source>
</evidence>
<keyword evidence="6" id="KW-1185">Reference proteome</keyword>
<dbReference type="PRINTS" id="PR00506">
    <property type="entry name" value="D21N6MTFRASE"/>
</dbReference>
<keyword evidence="2" id="KW-0808">Transferase</keyword>
<dbReference type="InterPro" id="IPR029063">
    <property type="entry name" value="SAM-dependent_MTases_sf"/>
</dbReference>
<keyword evidence="1" id="KW-0489">Methyltransferase</keyword>
<evidence type="ECO:0000256" key="1">
    <source>
        <dbReference type="ARBA" id="ARBA00022603"/>
    </source>
</evidence>
<evidence type="ECO:0000313" key="5">
    <source>
        <dbReference type="EMBL" id="MCC5604498.1"/>
    </source>
</evidence>
<dbReference type="Gene3D" id="3.40.50.150">
    <property type="entry name" value="Vaccinia Virus protein VP39"/>
    <property type="match status" value="1"/>
</dbReference>
<name>A0ABS8IL35_9NOSO</name>
<gene>
    <name evidence="5" type="ORF">LC586_36425</name>
</gene>
<protein>
    <submittedName>
        <fullName evidence="5">Site-specific DNA-methyltransferase</fullName>
    </submittedName>
</protein>
<evidence type="ECO:0000256" key="2">
    <source>
        <dbReference type="ARBA" id="ARBA00022679"/>
    </source>
</evidence>
<dbReference type="SUPFAM" id="SSF53335">
    <property type="entry name" value="S-adenosyl-L-methionine-dependent methyltransferases"/>
    <property type="match status" value="1"/>
</dbReference>
<dbReference type="InterPro" id="IPR002295">
    <property type="entry name" value="N4/N6-MTase_EcoPI_Mod-like"/>
</dbReference>
<organism evidence="5 6">
    <name type="scientific">Nostoc favosum CHAB5714</name>
    <dbReference type="NCBI Taxonomy" id="2780399"/>
    <lineage>
        <taxon>Bacteria</taxon>
        <taxon>Bacillati</taxon>
        <taxon>Cyanobacteriota</taxon>
        <taxon>Cyanophyceae</taxon>
        <taxon>Nostocales</taxon>
        <taxon>Nostocaceae</taxon>
        <taxon>Nostoc</taxon>
        <taxon>Nostoc favosum</taxon>
    </lineage>
</organism>
<evidence type="ECO:0000313" key="6">
    <source>
        <dbReference type="Proteomes" id="UP001199525"/>
    </source>
</evidence>
<evidence type="ECO:0000259" key="4">
    <source>
        <dbReference type="Pfam" id="PF01555"/>
    </source>
</evidence>
<sequence length="406" mass="45085">MRNSLKFETIGACSLDAKPNVLAIGDGLDVLESLNTGTSLFEGGIRLVYIDPPFNTNAGVRQYNDTMNRSMWLSMIRDRLMAIRPLLADDASVWVHLDDAEVHRARAVMDEIFGEQAFVASVVWQKKNTRDSRAAFSTNHDTILVYAPNGPRKWKTSRNLLAKDTAQLVNKDDDPRGPWVDAPFTAPGYRSGQQYQIVTPTGRILRPPRGRSWYATETTFQTLLADGRIWFPKGGDGSPRLKLFSHQLRGLVPFTVWGSSDTGTNDDAKRHLMTLFPDREVFETPKPELLLERVIHIATNPGDLVVDIFGGSGTSAAVAHKMRRRWIVAERNAKTVLDFLLPRLQHVTNGTDPGGITETTSWIGGGSFEVVHVSPRFGKPLRSDTLGAIEQCLANSAIQKEFSNVC</sequence>
<dbReference type="InterPro" id="IPR002941">
    <property type="entry name" value="DNA_methylase_N4/N6"/>
</dbReference>
<dbReference type="Pfam" id="PF01555">
    <property type="entry name" value="N6_N4_Mtase"/>
    <property type="match status" value="1"/>
</dbReference>
<accession>A0ABS8IL35</accession>
<dbReference type="Proteomes" id="UP001199525">
    <property type="component" value="Unassembled WGS sequence"/>
</dbReference>
<feature type="domain" description="DNA methylase N-4/N-6" evidence="4">
    <location>
        <begin position="45"/>
        <end position="334"/>
    </location>
</feature>
<dbReference type="EMBL" id="JAIVFQ010000131">
    <property type="protein sequence ID" value="MCC5604498.1"/>
    <property type="molecule type" value="Genomic_DNA"/>
</dbReference>
<proteinExistence type="predicted"/>
<keyword evidence="3" id="KW-0949">S-adenosyl-L-methionine</keyword>
<comment type="caution">
    <text evidence="5">The sequence shown here is derived from an EMBL/GenBank/DDBJ whole genome shotgun (WGS) entry which is preliminary data.</text>
</comment>